<dbReference type="PANTHER" id="PTHR33376:SF7">
    <property type="entry name" value="C4-DICARBOXYLATE-BINDING PROTEIN DCTB"/>
    <property type="match status" value="1"/>
</dbReference>
<gene>
    <name evidence="7" type="ORF">E7681_10100</name>
</gene>
<evidence type="ECO:0000256" key="2">
    <source>
        <dbReference type="ARBA" id="ARBA00009023"/>
    </source>
</evidence>
<evidence type="ECO:0000256" key="6">
    <source>
        <dbReference type="SAM" id="SignalP"/>
    </source>
</evidence>
<dbReference type="Proteomes" id="UP000306113">
    <property type="component" value="Unassembled WGS sequence"/>
</dbReference>
<keyword evidence="8" id="KW-1185">Reference proteome</keyword>
<dbReference type="OrthoDB" id="9776801at2"/>
<dbReference type="GO" id="GO:0055085">
    <property type="term" value="P:transmembrane transport"/>
    <property type="evidence" value="ECO:0007669"/>
    <property type="project" value="InterPro"/>
</dbReference>
<dbReference type="Pfam" id="PF03480">
    <property type="entry name" value="DctP"/>
    <property type="match status" value="1"/>
</dbReference>
<dbReference type="NCBIfam" id="NF037995">
    <property type="entry name" value="TRAP_S1"/>
    <property type="match status" value="1"/>
</dbReference>
<feature type="signal peptide" evidence="6">
    <location>
        <begin position="1"/>
        <end position="22"/>
    </location>
</feature>
<reference evidence="7 8" key="1">
    <citation type="submission" date="2019-04" db="EMBL/GenBank/DDBJ databases">
        <title>Draft genome sequence of Youngimonas vesicularis.</title>
        <authorList>
            <person name="Hameed A."/>
        </authorList>
    </citation>
    <scope>NUCLEOTIDE SEQUENCE [LARGE SCALE GENOMIC DNA]</scope>
    <source>
        <strain evidence="7 8">CC-AMW-E</strain>
    </source>
</reference>
<comment type="caution">
    <text evidence="7">The sequence shown here is derived from an EMBL/GenBank/DDBJ whole genome shotgun (WGS) entry which is preliminary data.</text>
</comment>
<evidence type="ECO:0000313" key="8">
    <source>
        <dbReference type="Proteomes" id="UP000306113"/>
    </source>
</evidence>
<keyword evidence="4 6" id="KW-0732">Signal</keyword>
<keyword evidence="5" id="KW-0574">Periplasm</keyword>
<organism evidence="7 8">
    <name type="scientific">Thalassobius vesicularis</name>
    <dbReference type="NCBI Taxonomy" id="1294297"/>
    <lineage>
        <taxon>Bacteria</taxon>
        <taxon>Pseudomonadati</taxon>
        <taxon>Pseudomonadota</taxon>
        <taxon>Alphaproteobacteria</taxon>
        <taxon>Rhodobacterales</taxon>
        <taxon>Roseobacteraceae</taxon>
        <taxon>Thalassovita</taxon>
    </lineage>
</organism>
<comment type="subcellular location">
    <subcellularLocation>
        <location evidence="1">Periplasm</location>
    </subcellularLocation>
</comment>
<dbReference type="EMBL" id="SSMD01000004">
    <property type="protein sequence ID" value="THD73952.1"/>
    <property type="molecule type" value="Genomic_DNA"/>
</dbReference>
<keyword evidence="3" id="KW-0813">Transport</keyword>
<sequence>MKHLTKALVATTLSLTATTALADATAMRCSHQLPPAHAVSKVIDRWAAEVETLSQGEIDVQVFGADSLVGAKENITATAKGDIECAFSVQFQWGKTLPIMTVTTRPFAFSDMNIWRNWDGSDAANFLEDKLRQKGVENVVWLFQTSDSVFTSKGKYLKAPEDFKGLKIRGLVPAFNSAIEALGASPVSMSGGEVYQGLATGVIDAALTGTDAAVSRKYYEVQDHFAVVPVISVYFHGYLNPKFYAGLSDTAKAALDEAGKKAAVWAVEEAEAAAAAAPADLATKGVNVYTLTPEENKALEAVMQPAFDAKFSSDDPESQKLLELIDQLRGQG</sequence>
<dbReference type="AlphaFoldDB" id="A0A4S3M919"/>
<dbReference type="InterPro" id="IPR038404">
    <property type="entry name" value="TRAP_DctP_sf"/>
</dbReference>
<evidence type="ECO:0000256" key="5">
    <source>
        <dbReference type="ARBA" id="ARBA00022764"/>
    </source>
</evidence>
<name>A0A4S3M919_9RHOB</name>
<evidence type="ECO:0000256" key="3">
    <source>
        <dbReference type="ARBA" id="ARBA00022448"/>
    </source>
</evidence>
<evidence type="ECO:0000313" key="7">
    <source>
        <dbReference type="EMBL" id="THD73952.1"/>
    </source>
</evidence>
<comment type="similarity">
    <text evidence="2">Belongs to the bacterial solute-binding protein 7 family.</text>
</comment>
<evidence type="ECO:0000256" key="1">
    <source>
        <dbReference type="ARBA" id="ARBA00004418"/>
    </source>
</evidence>
<proteinExistence type="inferred from homology"/>
<dbReference type="GO" id="GO:0042597">
    <property type="term" value="C:periplasmic space"/>
    <property type="evidence" value="ECO:0007669"/>
    <property type="project" value="UniProtKB-SubCell"/>
</dbReference>
<dbReference type="InterPro" id="IPR018389">
    <property type="entry name" value="DctP_fam"/>
</dbReference>
<dbReference type="PANTHER" id="PTHR33376">
    <property type="match status" value="1"/>
</dbReference>
<feature type="chain" id="PRO_5020589851" evidence="6">
    <location>
        <begin position="23"/>
        <end position="332"/>
    </location>
</feature>
<accession>A0A4S3M919</accession>
<protein>
    <submittedName>
        <fullName evidence="7">C4-dicarboxylate ABC transporter</fullName>
    </submittedName>
</protein>
<dbReference type="Gene3D" id="3.40.190.170">
    <property type="entry name" value="Bacterial extracellular solute-binding protein, family 7"/>
    <property type="match status" value="1"/>
</dbReference>
<evidence type="ECO:0000256" key="4">
    <source>
        <dbReference type="ARBA" id="ARBA00022729"/>
    </source>
</evidence>
<dbReference type="RefSeq" id="WP_136339162.1">
    <property type="nucleotide sequence ID" value="NZ_SSMD01000004.1"/>
</dbReference>